<evidence type="ECO:0000256" key="1">
    <source>
        <dbReference type="SAM" id="Phobius"/>
    </source>
</evidence>
<comment type="caution">
    <text evidence="2">The sequence shown here is derived from an EMBL/GenBank/DDBJ whole genome shotgun (WGS) entry which is preliminary data.</text>
</comment>
<keyword evidence="3" id="KW-1185">Reference proteome</keyword>
<evidence type="ECO:0000313" key="2">
    <source>
        <dbReference type="EMBL" id="EPS65535.1"/>
    </source>
</evidence>
<protein>
    <submittedName>
        <fullName evidence="2">Uncharacterized protein</fullName>
    </submittedName>
</protein>
<evidence type="ECO:0000313" key="3">
    <source>
        <dbReference type="Proteomes" id="UP000015453"/>
    </source>
</evidence>
<reference evidence="2 3" key="1">
    <citation type="journal article" date="2013" name="BMC Genomics">
        <title>The miniature genome of a carnivorous plant Genlisea aurea contains a low number of genes and short non-coding sequences.</title>
        <authorList>
            <person name="Leushkin E.V."/>
            <person name="Sutormin R.A."/>
            <person name="Nabieva E.R."/>
            <person name="Penin A.A."/>
            <person name="Kondrashov A.S."/>
            <person name="Logacheva M.D."/>
        </authorList>
    </citation>
    <scope>NUCLEOTIDE SEQUENCE [LARGE SCALE GENOMIC DNA]</scope>
</reference>
<name>S8CF86_9LAMI</name>
<dbReference type="PANTHER" id="PTHR35830:SF1">
    <property type="entry name" value="OS05G0299200 PROTEIN"/>
    <property type="match status" value="1"/>
</dbReference>
<dbReference type="EMBL" id="AUSU01004170">
    <property type="protein sequence ID" value="EPS65535.1"/>
    <property type="molecule type" value="Genomic_DNA"/>
</dbReference>
<proteinExistence type="predicted"/>
<organism evidence="2 3">
    <name type="scientific">Genlisea aurea</name>
    <dbReference type="NCBI Taxonomy" id="192259"/>
    <lineage>
        <taxon>Eukaryota</taxon>
        <taxon>Viridiplantae</taxon>
        <taxon>Streptophyta</taxon>
        <taxon>Embryophyta</taxon>
        <taxon>Tracheophyta</taxon>
        <taxon>Spermatophyta</taxon>
        <taxon>Magnoliopsida</taxon>
        <taxon>eudicotyledons</taxon>
        <taxon>Gunneridae</taxon>
        <taxon>Pentapetalae</taxon>
        <taxon>asterids</taxon>
        <taxon>lamiids</taxon>
        <taxon>Lamiales</taxon>
        <taxon>Lentibulariaceae</taxon>
        <taxon>Genlisea</taxon>
    </lineage>
</organism>
<keyword evidence="1" id="KW-0812">Transmembrane</keyword>
<dbReference type="AlphaFoldDB" id="S8CF86"/>
<feature type="transmembrane region" description="Helical" evidence="1">
    <location>
        <begin position="97"/>
        <end position="118"/>
    </location>
</feature>
<feature type="non-terminal residue" evidence="2">
    <location>
        <position position="400"/>
    </location>
</feature>
<dbReference type="OrthoDB" id="1898167at2759"/>
<sequence length="400" mass="45013">SAVRRRHHRRRLLKYSPNRNPETSPLIRSTPPITILKLSDNGLQITLSSPSNSLEKVESKLNQIIECGREAFFDLRTLVTFDEDYGRVSISCRRSTVEFFIGLFISGFLVVLIIRNVFKLRKNGRQALVYRRDRSLGGREVLVGTGHSNWSSKLTSNPLDSVSISDYHQKKRGIIQGMSRKEKLPQWWPQFHDSSGEAPNTEGYQRIANQLVQGIVDRRVSGEDISMDDIVQLRYLCKAHRVNVSISTANTRDSLYRVSVNFTLNYCEGTLKEFASIQIGDEGAREFVAGLADNIGINAIQASRMVSGAVAARTHSKILQAWALEVQNKHSEALEELSKVCTIHRVFPPERNSAEMEMVFRGLAKSLTPEQREHILDLFISLGAEDTSESLAEALGLVFL</sequence>
<gene>
    <name evidence="2" type="ORF">M569_09246</name>
</gene>
<dbReference type="Proteomes" id="UP000015453">
    <property type="component" value="Unassembled WGS sequence"/>
</dbReference>
<keyword evidence="1" id="KW-0472">Membrane</keyword>
<keyword evidence="1" id="KW-1133">Transmembrane helix</keyword>
<accession>S8CF86</accession>
<feature type="non-terminal residue" evidence="2">
    <location>
        <position position="1"/>
    </location>
</feature>
<dbReference type="PANTHER" id="PTHR35830">
    <property type="entry name" value="OS05G0299200 PROTEIN"/>
    <property type="match status" value="1"/>
</dbReference>